<gene>
    <name evidence="2" type="ORF">ElyMa_004630700</name>
</gene>
<feature type="region of interest" description="Disordered" evidence="1">
    <location>
        <begin position="1"/>
        <end position="23"/>
    </location>
</feature>
<sequence>MRGKRKCGACGKDDGTQSSRLRATRVSVGSQRPLFSQASYPELIQPLSALVILRPPRSSLKLPVTWPEMTPKVSCHCPAKCLSHALWWLPMVLMTTSTMQRVK</sequence>
<evidence type="ECO:0000313" key="2">
    <source>
        <dbReference type="EMBL" id="GFS03395.1"/>
    </source>
</evidence>
<keyword evidence="3" id="KW-1185">Reference proteome</keyword>
<name>A0AAV4I081_9GAST</name>
<organism evidence="2 3">
    <name type="scientific">Elysia marginata</name>
    <dbReference type="NCBI Taxonomy" id="1093978"/>
    <lineage>
        <taxon>Eukaryota</taxon>
        <taxon>Metazoa</taxon>
        <taxon>Spiralia</taxon>
        <taxon>Lophotrochozoa</taxon>
        <taxon>Mollusca</taxon>
        <taxon>Gastropoda</taxon>
        <taxon>Heterobranchia</taxon>
        <taxon>Euthyneura</taxon>
        <taxon>Panpulmonata</taxon>
        <taxon>Sacoglossa</taxon>
        <taxon>Placobranchoidea</taxon>
        <taxon>Plakobranchidae</taxon>
        <taxon>Elysia</taxon>
    </lineage>
</organism>
<evidence type="ECO:0000256" key="1">
    <source>
        <dbReference type="SAM" id="MobiDB-lite"/>
    </source>
</evidence>
<dbReference type="Proteomes" id="UP000762676">
    <property type="component" value="Unassembled WGS sequence"/>
</dbReference>
<reference evidence="2 3" key="1">
    <citation type="journal article" date="2021" name="Elife">
        <title>Chloroplast acquisition without the gene transfer in kleptoplastic sea slugs, Plakobranchus ocellatus.</title>
        <authorList>
            <person name="Maeda T."/>
            <person name="Takahashi S."/>
            <person name="Yoshida T."/>
            <person name="Shimamura S."/>
            <person name="Takaki Y."/>
            <person name="Nagai Y."/>
            <person name="Toyoda A."/>
            <person name="Suzuki Y."/>
            <person name="Arimoto A."/>
            <person name="Ishii H."/>
            <person name="Satoh N."/>
            <person name="Nishiyama T."/>
            <person name="Hasebe M."/>
            <person name="Maruyama T."/>
            <person name="Minagawa J."/>
            <person name="Obokata J."/>
            <person name="Shigenobu S."/>
        </authorList>
    </citation>
    <scope>NUCLEOTIDE SEQUENCE [LARGE SCALE GENOMIC DNA]</scope>
</reference>
<accession>A0AAV4I081</accession>
<proteinExistence type="predicted"/>
<evidence type="ECO:0000313" key="3">
    <source>
        <dbReference type="Proteomes" id="UP000762676"/>
    </source>
</evidence>
<dbReference type="EMBL" id="BMAT01009294">
    <property type="protein sequence ID" value="GFS03395.1"/>
    <property type="molecule type" value="Genomic_DNA"/>
</dbReference>
<comment type="caution">
    <text evidence="2">The sequence shown here is derived from an EMBL/GenBank/DDBJ whole genome shotgun (WGS) entry which is preliminary data.</text>
</comment>
<protein>
    <submittedName>
        <fullName evidence="2">Uncharacterized protein</fullName>
    </submittedName>
</protein>
<dbReference type="AlphaFoldDB" id="A0AAV4I081"/>